<name>A0A2N3RFG7_9XANT</name>
<gene>
    <name evidence="1" type="ORF">XpruCFBP8353_18405</name>
    <name evidence="2" type="ORF">XpruCFBP8354_18795</name>
</gene>
<organism evidence="1 3">
    <name type="scientific">Xanthomonas prunicola</name>
    <dbReference type="NCBI Taxonomy" id="2053930"/>
    <lineage>
        <taxon>Bacteria</taxon>
        <taxon>Pseudomonadati</taxon>
        <taxon>Pseudomonadota</taxon>
        <taxon>Gammaproteobacteria</taxon>
        <taxon>Lysobacterales</taxon>
        <taxon>Lysobacteraceae</taxon>
        <taxon>Xanthomonas</taxon>
    </lineage>
</organism>
<dbReference type="EMBL" id="PHKV01000008">
    <property type="protein sequence ID" value="PKV11237.1"/>
    <property type="molecule type" value="Genomic_DNA"/>
</dbReference>
<evidence type="ECO:0000313" key="2">
    <source>
        <dbReference type="EMBL" id="PKV15445.1"/>
    </source>
</evidence>
<accession>A0A2N3RFG7</accession>
<dbReference type="EMBL" id="PHKW01000008">
    <property type="protein sequence ID" value="PKV15445.1"/>
    <property type="molecule type" value="Genomic_DNA"/>
</dbReference>
<proteinExistence type="predicted"/>
<dbReference type="OrthoDB" id="6005915at2"/>
<reference evidence="3 4" key="1">
    <citation type="submission" date="2017-11" db="EMBL/GenBank/DDBJ databases">
        <title>Xanthomonas prunicola sp. nov., a novel pathogen that affects nectarine (Prunus persica var. nectarine) trees.</title>
        <authorList>
            <person name="Lopez M."/>
            <person name="Lopez-Soriano P."/>
            <person name="Garita-Cambronero J."/>
            <person name="Beltran C."/>
            <person name="Taghouti G."/>
            <person name="Portier P."/>
            <person name="Cubero J."/>
            <person name="Fischer-Le Saux M."/>
            <person name="Marco-Noales E."/>
        </authorList>
    </citation>
    <scope>NUCLEOTIDE SEQUENCE [LARGE SCALE GENOMIC DNA]</scope>
    <source>
        <strain evidence="1 3">CFBP8353</strain>
        <strain evidence="2 4">CFBP8354</strain>
    </source>
</reference>
<sequence length="214" mass="22979">MKRLAVTSDCRPWYAPAEPASDDRAPAVAQERLVLEDARAKGYQEGLARAHEEAATLAQRELEKVTASLQAQAHAAHEATERVRVQMQTLIAGLAQVIEQQAQRSREVAVEVAFHAVTHVVGAAYAKGALLTELCHRAVRDAGHEAVALHVAEQDLSLCANLAALPVHCDLALRPGQCILETRAGRTEFGLDVRLSALQAALLDGLSTYTPVAD</sequence>
<comment type="caution">
    <text evidence="1">The sequence shown here is derived from an EMBL/GenBank/DDBJ whole genome shotgun (WGS) entry which is preliminary data.</text>
</comment>
<evidence type="ECO:0000313" key="1">
    <source>
        <dbReference type="EMBL" id="PKV11237.1"/>
    </source>
</evidence>
<dbReference type="Proteomes" id="UP000233720">
    <property type="component" value="Unassembled WGS sequence"/>
</dbReference>
<dbReference type="Proteomes" id="UP000233748">
    <property type="component" value="Unassembled WGS sequence"/>
</dbReference>
<dbReference type="RefSeq" id="WP_101364510.1">
    <property type="nucleotide sequence ID" value="NZ_PHKV01000008.1"/>
</dbReference>
<dbReference type="AlphaFoldDB" id="A0A2N3RFG7"/>
<keyword evidence="4" id="KW-1185">Reference proteome</keyword>
<protein>
    <submittedName>
        <fullName evidence="1">Uncharacterized protein</fullName>
    </submittedName>
</protein>
<evidence type="ECO:0000313" key="3">
    <source>
        <dbReference type="Proteomes" id="UP000233720"/>
    </source>
</evidence>
<evidence type="ECO:0000313" key="4">
    <source>
        <dbReference type="Proteomes" id="UP000233748"/>
    </source>
</evidence>